<evidence type="ECO:0000256" key="3">
    <source>
        <dbReference type="ARBA" id="ARBA00022741"/>
    </source>
</evidence>
<dbReference type="NCBIfam" id="TIGR00017">
    <property type="entry name" value="cmk"/>
    <property type="match status" value="1"/>
</dbReference>
<keyword evidence="4 8" id="KW-0418">Kinase</keyword>
<keyword evidence="5 8" id="KW-0067">ATP-binding</keyword>
<dbReference type="KEGG" id="vab:WPS_14050"/>
<dbReference type="RefSeq" id="WP_317997116.1">
    <property type="nucleotide sequence ID" value="NZ_AP025523.1"/>
</dbReference>
<evidence type="ECO:0000256" key="4">
    <source>
        <dbReference type="ARBA" id="ARBA00022777"/>
    </source>
</evidence>
<proteinExistence type="inferred from homology"/>
<keyword evidence="8" id="KW-0963">Cytoplasm</keyword>
<evidence type="ECO:0000256" key="8">
    <source>
        <dbReference type="HAMAP-Rule" id="MF_00238"/>
    </source>
</evidence>
<dbReference type="HAMAP" id="MF_00238">
    <property type="entry name" value="Cytidyl_kinase_type1"/>
    <property type="match status" value="1"/>
</dbReference>
<keyword evidence="2 8" id="KW-0808">Transferase</keyword>
<organism evidence="10 11">
    <name type="scientific">Vulcanimicrobium alpinum</name>
    <dbReference type="NCBI Taxonomy" id="3016050"/>
    <lineage>
        <taxon>Bacteria</taxon>
        <taxon>Bacillati</taxon>
        <taxon>Vulcanimicrobiota</taxon>
        <taxon>Vulcanimicrobiia</taxon>
        <taxon>Vulcanimicrobiales</taxon>
        <taxon>Vulcanimicrobiaceae</taxon>
        <taxon>Vulcanimicrobium</taxon>
    </lineage>
</organism>
<dbReference type="CDD" id="cd02020">
    <property type="entry name" value="CMPK"/>
    <property type="match status" value="1"/>
</dbReference>
<reference evidence="10 11" key="1">
    <citation type="journal article" date="2022" name="ISME Commun">
        <title>Vulcanimicrobium alpinus gen. nov. sp. nov., the first cultivated representative of the candidate phylum 'Eremiobacterota', is a metabolically versatile aerobic anoxygenic phototroph.</title>
        <authorList>
            <person name="Yabe S."/>
            <person name="Muto K."/>
            <person name="Abe K."/>
            <person name="Yokota A."/>
            <person name="Staudigel H."/>
            <person name="Tebo B.M."/>
        </authorList>
    </citation>
    <scope>NUCLEOTIDE SEQUENCE [LARGE SCALE GENOMIC DNA]</scope>
    <source>
        <strain evidence="10 11">WC8-2</strain>
    </source>
</reference>
<dbReference type="EC" id="2.7.4.25" evidence="8"/>
<feature type="binding site" evidence="8">
    <location>
        <begin position="11"/>
        <end position="19"/>
    </location>
    <ligand>
        <name>ATP</name>
        <dbReference type="ChEBI" id="CHEBI:30616"/>
    </ligand>
</feature>
<dbReference type="GO" id="GO:0005829">
    <property type="term" value="C:cytosol"/>
    <property type="evidence" value="ECO:0007669"/>
    <property type="project" value="TreeGrafter"/>
</dbReference>
<dbReference type="Proteomes" id="UP001317532">
    <property type="component" value="Chromosome"/>
</dbReference>
<evidence type="ECO:0000256" key="7">
    <source>
        <dbReference type="ARBA" id="ARBA00048478"/>
    </source>
</evidence>
<dbReference type="EMBL" id="AP025523">
    <property type="protein sequence ID" value="BDE06129.1"/>
    <property type="molecule type" value="Genomic_DNA"/>
</dbReference>
<accession>A0AAN1XW76</accession>
<dbReference type="GO" id="GO:0006220">
    <property type="term" value="P:pyrimidine nucleotide metabolic process"/>
    <property type="evidence" value="ECO:0007669"/>
    <property type="project" value="UniProtKB-UniRule"/>
</dbReference>
<dbReference type="GO" id="GO:0036431">
    <property type="term" value="F:dCMP kinase activity"/>
    <property type="evidence" value="ECO:0007669"/>
    <property type="project" value="InterPro"/>
</dbReference>
<evidence type="ECO:0000256" key="6">
    <source>
        <dbReference type="ARBA" id="ARBA00047615"/>
    </source>
</evidence>
<comment type="catalytic activity">
    <reaction evidence="6 8">
        <text>dCMP + ATP = dCDP + ADP</text>
        <dbReference type="Rhea" id="RHEA:25094"/>
        <dbReference type="ChEBI" id="CHEBI:30616"/>
        <dbReference type="ChEBI" id="CHEBI:57566"/>
        <dbReference type="ChEBI" id="CHEBI:58593"/>
        <dbReference type="ChEBI" id="CHEBI:456216"/>
        <dbReference type="EC" id="2.7.4.25"/>
    </reaction>
</comment>
<evidence type="ECO:0000256" key="2">
    <source>
        <dbReference type="ARBA" id="ARBA00022679"/>
    </source>
</evidence>
<comment type="catalytic activity">
    <reaction evidence="7 8">
        <text>CMP + ATP = CDP + ADP</text>
        <dbReference type="Rhea" id="RHEA:11600"/>
        <dbReference type="ChEBI" id="CHEBI:30616"/>
        <dbReference type="ChEBI" id="CHEBI:58069"/>
        <dbReference type="ChEBI" id="CHEBI:60377"/>
        <dbReference type="ChEBI" id="CHEBI:456216"/>
        <dbReference type="EC" id="2.7.4.25"/>
    </reaction>
</comment>
<dbReference type="AlphaFoldDB" id="A0AAN1XW76"/>
<dbReference type="InterPro" id="IPR003136">
    <property type="entry name" value="Cytidylate_kin"/>
</dbReference>
<dbReference type="Pfam" id="PF02224">
    <property type="entry name" value="Cytidylate_kin"/>
    <property type="match status" value="1"/>
</dbReference>
<keyword evidence="3 8" id="KW-0547">Nucleotide-binding</keyword>
<dbReference type="InterPro" id="IPR011994">
    <property type="entry name" value="Cytidylate_kinase_dom"/>
</dbReference>
<dbReference type="GO" id="GO:0015949">
    <property type="term" value="P:nucleobase-containing small molecule interconversion"/>
    <property type="evidence" value="ECO:0007669"/>
    <property type="project" value="TreeGrafter"/>
</dbReference>
<evidence type="ECO:0000313" key="11">
    <source>
        <dbReference type="Proteomes" id="UP001317532"/>
    </source>
</evidence>
<dbReference type="PANTHER" id="PTHR21299">
    <property type="entry name" value="CYTIDYLATE KINASE/PANTOATE-BETA-ALANINE LIGASE"/>
    <property type="match status" value="1"/>
</dbReference>
<evidence type="ECO:0000256" key="5">
    <source>
        <dbReference type="ARBA" id="ARBA00022840"/>
    </source>
</evidence>
<sequence>MSQRESVAIDGWVASGKTTVAKQLAAELRFLYLDTGAMYRAVAYLALRNGVDLDNEAALLAMLAHHTIAIVPEPEATAGYRVLIDRFDTAERLFDPDVAAAVSTVAALPGVRRELVARQRAIAEQGPVVMAGRDIGTVVLPDARHKFFLTASIDERARRRQAEFHERGLDVAFDEVRAQIAERDRLDSTRAVSPLRAADDAITIDSTEMEPGQVVALMRNAMERARA</sequence>
<dbReference type="SUPFAM" id="SSF52540">
    <property type="entry name" value="P-loop containing nucleoside triphosphate hydrolases"/>
    <property type="match status" value="1"/>
</dbReference>
<name>A0AAN1XW76_UNVUL</name>
<gene>
    <name evidence="8 10" type="primary">cmk</name>
    <name evidence="10" type="ORF">WPS_14050</name>
</gene>
<protein>
    <recommendedName>
        <fullName evidence="8">Cytidylate kinase</fullName>
        <shortName evidence="8">CK</shortName>
        <ecNumber evidence="8">2.7.4.25</ecNumber>
    </recommendedName>
    <alternativeName>
        <fullName evidence="8">Cytidine monophosphate kinase</fullName>
        <shortName evidence="8">CMP kinase</shortName>
    </alternativeName>
</protein>
<evidence type="ECO:0000313" key="10">
    <source>
        <dbReference type="EMBL" id="BDE06129.1"/>
    </source>
</evidence>
<comment type="subcellular location">
    <subcellularLocation>
        <location evidence="8">Cytoplasm</location>
    </subcellularLocation>
</comment>
<dbReference type="InterPro" id="IPR027417">
    <property type="entry name" value="P-loop_NTPase"/>
</dbReference>
<keyword evidence="11" id="KW-1185">Reference proteome</keyword>
<comment type="similarity">
    <text evidence="1 8">Belongs to the cytidylate kinase family. Type 1 subfamily.</text>
</comment>
<evidence type="ECO:0000259" key="9">
    <source>
        <dbReference type="Pfam" id="PF02224"/>
    </source>
</evidence>
<evidence type="ECO:0000256" key="1">
    <source>
        <dbReference type="ARBA" id="ARBA00009427"/>
    </source>
</evidence>
<dbReference type="GO" id="GO:0005524">
    <property type="term" value="F:ATP binding"/>
    <property type="evidence" value="ECO:0007669"/>
    <property type="project" value="UniProtKB-UniRule"/>
</dbReference>
<dbReference type="Gene3D" id="3.40.50.300">
    <property type="entry name" value="P-loop containing nucleotide triphosphate hydrolases"/>
    <property type="match status" value="1"/>
</dbReference>
<feature type="domain" description="Cytidylate kinase" evidence="9">
    <location>
        <begin position="7"/>
        <end position="222"/>
    </location>
</feature>
<dbReference type="PANTHER" id="PTHR21299:SF2">
    <property type="entry name" value="CYTIDYLATE KINASE"/>
    <property type="match status" value="1"/>
</dbReference>